<dbReference type="RefSeq" id="WP_146399655.1">
    <property type="nucleotide sequence ID" value="NZ_SJPJ01000001.1"/>
</dbReference>
<name>A0A5C5Z8M2_9BACT</name>
<organism evidence="1 2">
    <name type="scientific">Novipirellula herctigrandis</name>
    <dbReference type="NCBI Taxonomy" id="2527986"/>
    <lineage>
        <taxon>Bacteria</taxon>
        <taxon>Pseudomonadati</taxon>
        <taxon>Planctomycetota</taxon>
        <taxon>Planctomycetia</taxon>
        <taxon>Pirellulales</taxon>
        <taxon>Pirellulaceae</taxon>
        <taxon>Novipirellula</taxon>
    </lineage>
</organism>
<dbReference type="GO" id="GO:0009011">
    <property type="term" value="F:alpha-1,4-glucan glucosyltransferase (ADP-glucose donor) activity"/>
    <property type="evidence" value="ECO:0007669"/>
    <property type="project" value="UniProtKB-EC"/>
</dbReference>
<dbReference type="Gene3D" id="3.40.50.2000">
    <property type="entry name" value="Glycogen Phosphorylase B"/>
    <property type="match status" value="1"/>
</dbReference>
<evidence type="ECO:0000313" key="2">
    <source>
        <dbReference type="Proteomes" id="UP000315010"/>
    </source>
</evidence>
<evidence type="ECO:0000313" key="1">
    <source>
        <dbReference type="EMBL" id="TWT82873.1"/>
    </source>
</evidence>
<dbReference type="Pfam" id="PF13692">
    <property type="entry name" value="Glyco_trans_1_4"/>
    <property type="match status" value="1"/>
</dbReference>
<dbReference type="SUPFAM" id="SSF53756">
    <property type="entry name" value="UDP-Glycosyltransferase/glycogen phosphorylase"/>
    <property type="match status" value="1"/>
</dbReference>
<keyword evidence="1" id="KW-0808">Transferase</keyword>
<reference evidence="1 2" key="1">
    <citation type="submission" date="2019-02" db="EMBL/GenBank/DDBJ databases">
        <title>Deep-cultivation of Planctomycetes and their phenomic and genomic characterization uncovers novel biology.</title>
        <authorList>
            <person name="Wiegand S."/>
            <person name="Jogler M."/>
            <person name="Boedeker C."/>
            <person name="Pinto D."/>
            <person name="Vollmers J."/>
            <person name="Rivas-Marin E."/>
            <person name="Kohn T."/>
            <person name="Peeters S.H."/>
            <person name="Heuer A."/>
            <person name="Rast P."/>
            <person name="Oberbeckmann S."/>
            <person name="Bunk B."/>
            <person name="Jeske O."/>
            <person name="Meyerdierks A."/>
            <person name="Storesund J.E."/>
            <person name="Kallscheuer N."/>
            <person name="Luecker S."/>
            <person name="Lage O.M."/>
            <person name="Pohl T."/>
            <person name="Merkel B.J."/>
            <person name="Hornburger P."/>
            <person name="Mueller R.-W."/>
            <person name="Bruemmer F."/>
            <person name="Labrenz M."/>
            <person name="Spormann A.M."/>
            <person name="Op Den Camp H."/>
            <person name="Overmann J."/>
            <person name="Amann R."/>
            <person name="Jetten M.S.M."/>
            <person name="Mascher T."/>
            <person name="Medema M.H."/>
            <person name="Devos D.P."/>
            <person name="Kaster A.-K."/>
            <person name="Ovreas L."/>
            <person name="Rohde M."/>
            <person name="Galperin M.Y."/>
            <person name="Jogler C."/>
        </authorList>
    </citation>
    <scope>NUCLEOTIDE SEQUENCE [LARGE SCALE GENOMIC DNA]</scope>
    <source>
        <strain evidence="1 2">CA13</strain>
    </source>
</reference>
<dbReference type="EC" id="2.4.1.21" evidence="1"/>
<proteinExistence type="predicted"/>
<protein>
    <submittedName>
        <fullName evidence="1">Capsular glucan synthase</fullName>
        <ecNumber evidence="1">2.4.1.21</ecNumber>
    </submittedName>
</protein>
<dbReference type="PANTHER" id="PTHR12526">
    <property type="entry name" value="GLYCOSYLTRANSFERASE"/>
    <property type="match status" value="1"/>
</dbReference>
<dbReference type="OrthoDB" id="9795068at2"/>
<dbReference type="PANTHER" id="PTHR12526:SF635">
    <property type="entry name" value="GLYCOSYL TRANSFERASE GROUP 1"/>
    <property type="match status" value="1"/>
</dbReference>
<gene>
    <name evidence="1" type="primary">glgA_2</name>
    <name evidence="1" type="ORF">CA13_43360</name>
</gene>
<keyword evidence="2" id="KW-1185">Reference proteome</keyword>
<dbReference type="EMBL" id="SJPJ01000001">
    <property type="protein sequence ID" value="TWT82873.1"/>
    <property type="molecule type" value="Genomic_DNA"/>
</dbReference>
<dbReference type="Proteomes" id="UP000315010">
    <property type="component" value="Unassembled WGS sequence"/>
</dbReference>
<keyword evidence="1" id="KW-0328">Glycosyltransferase</keyword>
<comment type="caution">
    <text evidence="1">The sequence shown here is derived from an EMBL/GenBank/DDBJ whole genome shotgun (WGS) entry which is preliminary data.</text>
</comment>
<sequence>MIVDQICYDVTGGAAGAAQRIHGGLVGAGVDSRYWHSAKIDGSTMPATQPIRWARDNNQNPVHQVWDQIQRTASLTWAKRRHRPGPSEKREYFSLGRLRHATPFPTSQLTGDVLAIHWVGKLFDYPTFFKSLPADRPIVWVLHDMNPFTGGCHFSGGCERFQNGCGHCPQLDHPRFSDPSARTLKMKTALYRDLNLHVVAPSRWLGEQAKQSMPFKHANSHHVIPYGIDVQAYAPIDKAKAKAALQIDPNRTVIAFAADSATNRRKGFHHLMEAWPAFDSHRVEGIMFGGGDAPALPADSASIRHFGYVHDLTRKQLLYSAADVFVMPSLEDNLPQTGLEASASETPVVAFDAGGIPDYVRPNVTGLLAPTGNSDALATQIQWMIDHPVERRTMGIQAREMMVEEFAGPVETARYQTLFREIVSEPIAREKRVA</sequence>
<accession>A0A5C5Z8M2</accession>
<dbReference type="AlphaFoldDB" id="A0A5C5Z8M2"/>